<feature type="transmembrane region" description="Helical" evidence="9">
    <location>
        <begin position="130"/>
        <end position="149"/>
    </location>
</feature>
<proteinExistence type="predicted"/>
<evidence type="ECO:0000256" key="1">
    <source>
        <dbReference type="ARBA" id="ARBA00000085"/>
    </source>
</evidence>
<name>A0A939PIP2_9ACTN</name>
<keyword evidence="4" id="KW-0808">Transferase</keyword>
<dbReference type="GO" id="GO:0005524">
    <property type="term" value="F:ATP binding"/>
    <property type="evidence" value="ECO:0007669"/>
    <property type="project" value="UniProtKB-KW"/>
</dbReference>
<dbReference type="Gene3D" id="1.20.5.1930">
    <property type="match status" value="1"/>
</dbReference>
<dbReference type="InterPro" id="IPR050482">
    <property type="entry name" value="Sensor_HK_TwoCompSys"/>
</dbReference>
<keyword evidence="9" id="KW-0472">Membrane</keyword>
<accession>A0A939PIP2</accession>
<feature type="transmembrane region" description="Helical" evidence="9">
    <location>
        <begin position="99"/>
        <end position="118"/>
    </location>
</feature>
<feature type="transmembrane region" description="Helical" evidence="9">
    <location>
        <begin position="12"/>
        <end position="29"/>
    </location>
</feature>
<dbReference type="GO" id="GO:0046983">
    <property type="term" value="F:protein dimerization activity"/>
    <property type="evidence" value="ECO:0007669"/>
    <property type="project" value="InterPro"/>
</dbReference>
<dbReference type="Pfam" id="PF23539">
    <property type="entry name" value="DUF7134"/>
    <property type="match status" value="1"/>
</dbReference>
<evidence type="ECO:0000259" key="12">
    <source>
        <dbReference type="Pfam" id="PF23539"/>
    </source>
</evidence>
<keyword evidence="9" id="KW-1133">Transmembrane helix</keyword>
<dbReference type="PANTHER" id="PTHR24421:SF10">
    <property type="entry name" value="NITRATE_NITRITE SENSOR PROTEIN NARQ"/>
    <property type="match status" value="1"/>
</dbReference>
<evidence type="ECO:0000256" key="5">
    <source>
        <dbReference type="ARBA" id="ARBA00022741"/>
    </source>
</evidence>
<evidence type="ECO:0000256" key="6">
    <source>
        <dbReference type="ARBA" id="ARBA00022777"/>
    </source>
</evidence>
<dbReference type="InterPro" id="IPR055558">
    <property type="entry name" value="DUF7134"/>
</dbReference>
<dbReference type="InterPro" id="IPR011712">
    <property type="entry name" value="Sig_transdc_His_kin_sub3_dim/P"/>
</dbReference>
<keyword evidence="5" id="KW-0547">Nucleotide-binding</keyword>
<gene>
    <name evidence="13" type="ORF">J4573_25780</name>
</gene>
<keyword evidence="3" id="KW-0597">Phosphoprotein</keyword>
<dbReference type="Pfam" id="PF02518">
    <property type="entry name" value="HATPase_c"/>
    <property type="match status" value="1"/>
</dbReference>
<feature type="transmembrane region" description="Helical" evidence="9">
    <location>
        <begin position="61"/>
        <end position="78"/>
    </location>
</feature>
<dbReference type="EMBL" id="JAGEOJ010000010">
    <property type="protein sequence ID" value="MBO2450539.1"/>
    <property type="molecule type" value="Genomic_DNA"/>
</dbReference>
<dbReference type="Proteomes" id="UP000669179">
    <property type="component" value="Unassembled WGS sequence"/>
</dbReference>
<dbReference type="CDD" id="cd16917">
    <property type="entry name" value="HATPase_UhpB-NarQ-NarX-like"/>
    <property type="match status" value="1"/>
</dbReference>
<protein>
    <recommendedName>
        <fullName evidence="2">histidine kinase</fullName>
        <ecNumber evidence="2">2.7.13.3</ecNumber>
    </recommendedName>
</protein>
<evidence type="ECO:0000313" key="13">
    <source>
        <dbReference type="EMBL" id="MBO2450539.1"/>
    </source>
</evidence>
<comment type="catalytic activity">
    <reaction evidence="1">
        <text>ATP + protein L-histidine = ADP + protein N-phospho-L-histidine.</text>
        <dbReference type="EC" id="2.7.13.3"/>
    </reaction>
</comment>
<dbReference type="InterPro" id="IPR003594">
    <property type="entry name" value="HATPase_dom"/>
</dbReference>
<evidence type="ECO:0000256" key="7">
    <source>
        <dbReference type="ARBA" id="ARBA00022840"/>
    </source>
</evidence>
<keyword evidence="7" id="KW-0067">ATP-binding</keyword>
<organism evidence="13 14">
    <name type="scientific">Actinomadura barringtoniae</name>
    <dbReference type="NCBI Taxonomy" id="1427535"/>
    <lineage>
        <taxon>Bacteria</taxon>
        <taxon>Bacillati</taxon>
        <taxon>Actinomycetota</taxon>
        <taxon>Actinomycetes</taxon>
        <taxon>Streptosporangiales</taxon>
        <taxon>Thermomonosporaceae</taxon>
        <taxon>Actinomadura</taxon>
    </lineage>
</organism>
<evidence type="ECO:0000256" key="9">
    <source>
        <dbReference type="SAM" id="Phobius"/>
    </source>
</evidence>
<dbReference type="GO" id="GO:0000155">
    <property type="term" value="F:phosphorelay sensor kinase activity"/>
    <property type="evidence" value="ECO:0007669"/>
    <property type="project" value="InterPro"/>
</dbReference>
<dbReference type="AlphaFoldDB" id="A0A939PIP2"/>
<feature type="transmembrane region" description="Helical" evidence="9">
    <location>
        <begin position="36"/>
        <end position="55"/>
    </location>
</feature>
<reference evidence="13" key="1">
    <citation type="submission" date="2021-03" db="EMBL/GenBank/DDBJ databases">
        <authorList>
            <person name="Kanchanasin P."/>
            <person name="Saeng-In P."/>
            <person name="Phongsopitanun W."/>
            <person name="Yuki M."/>
            <person name="Kudo T."/>
            <person name="Ohkuma M."/>
            <person name="Tanasupawat S."/>
        </authorList>
    </citation>
    <scope>NUCLEOTIDE SEQUENCE</scope>
    <source>
        <strain evidence="13">GKU 128</strain>
    </source>
</reference>
<feature type="domain" description="Histidine kinase/HSP90-like ATPase" evidence="10">
    <location>
        <begin position="294"/>
        <end position="377"/>
    </location>
</feature>
<comment type="caution">
    <text evidence="13">The sequence shown here is derived from an EMBL/GenBank/DDBJ whole genome shotgun (WGS) entry which is preliminary data.</text>
</comment>
<evidence type="ECO:0000256" key="3">
    <source>
        <dbReference type="ARBA" id="ARBA00022553"/>
    </source>
</evidence>
<dbReference type="SUPFAM" id="SSF55874">
    <property type="entry name" value="ATPase domain of HSP90 chaperone/DNA topoisomerase II/histidine kinase"/>
    <property type="match status" value="1"/>
</dbReference>
<dbReference type="GO" id="GO:0016020">
    <property type="term" value="C:membrane"/>
    <property type="evidence" value="ECO:0007669"/>
    <property type="project" value="InterPro"/>
</dbReference>
<keyword evidence="14" id="KW-1185">Reference proteome</keyword>
<dbReference type="Gene3D" id="3.30.565.10">
    <property type="entry name" value="Histidine kinase-like ATPase, C-terminal domain"/>
    <property type="match status" value="1"/>
</dbReference>
<evidence type="ECO:0000256" key="2">
    <source>
        <dbReference type="ARBA" id="ARBA00012438"/>
    </source>
</evidence>
<evidence type="ECO:0000256" key="8">
    <source>
        <dbReference type="ARBA" id="ARBA00023012"/>
    </source>
</evidence>
<evidence type="ECO:0000259" key="11">
    <source>
        <dbReference type="Pfam" id="PF07730"/>
    </source>
</evidence>
<keyword evidence="6 13" id="KW-0418">Kinase</keyword>
<sequence length="378" mass="40275">MPWPLRGQAADAALAAGLFVVISLFTLAGEEVKSRGAVPGLGWVLIVIACGALYWRRRHPALVALITVAACCVYYPLAEPDGPLLLTFVVSLYTAAAEGRLWVAAGLSVVALMIMLYGEVTSGVDHLRDAGLYLIIGWFVAVVAIGAVVNNRRAYLGAMEQRALAAERTREEEARRRATEERLRIARELHDVLGHNISLINVQANAALHGLHKEPSQAETALVAIKDTSKETLRELRATLGVLRQVDERAPVAPAPGLKGLPELTERTRAAGGPTVSTEIQGDPRPLPPEADLAAYRIVQEALTNVTKHAGATAVVIRVVYTPKTVQLHIDDDGESSSVPTPGNGIRGMQERAQALGGTLTAAPNPDGGFRVQAHIPA</sequence>
<evidence type="ECO:0000256" key="4">
    <source>
        <dbReference type="ARBA" id="ARBA00022679"/>
    </source>
</evidence>
<feature type="domain" description="DUF7134" evidence="12">
    <location>
        <begin position="9"/>
        <end position="153"/>
    </location>
</feature>
<feature type="domain" description="Signal transduction histidine kinase subgroup 3 dimerisation and phosphoacceptor" evidence="11">
    <location>
        <begin position="181"/>
        <end position="247"/>
    </location>
</feature>
<dbReference type="PANTHER" id="PTHR24421">
    <property type="entry name" value="NITRATE/NITRITE SENSOR PROTEIN NARX-RELATED"/>
    <property type="match status" value="1"/>
</dbReference>
<dbReference type="InterPro" id="IPR036890">
    <property type="entry name" value="HATPase_C_sf"/>
</dbReference>
<dbReference type="EC" id="2.7.13.3" evidence="2"/>
<keyword evidence="9" id="KW-0812">Transmembrane</keyword>
<dbReference type="Pfam" id="PF07730">
    <property type="entry name" value="HisKA_3"/>
    <property type="match status" value="1"/>
</dbReference>
<evidence type="ECO:0000313" key="14">
    <source>
        <dbReference type="Proteomes" id="UP000669179"/>
    </source>
</evidence>
<evidence type="ECO:0000259" key="10">
    <source>
        <dbReference type="Pfam" id="PF02518"/>
    </source>
</evidence>
<keyword evidence="8" id="KW-0902">Two-component regulatory system</keyword>